<name>A0ABU4MP38_9ACTN</name>
<gene>
    <name evidence="1" type="ORF">PV383_15470</name>
</gene>
<evidence type="ECO:0000313" key="2">
    <source>
        <dbReference type="Proteomes" id="UP001282474"/>
    </source>
</evidence>
<dbReference type="EMBL" id="JARAWJ010000010">
    <property type="protein sequence ID" value="MDX3038564.1"/>
    <property type="molecule type" value="Genomic_DNA"/>
</dbReference>
<dbReference type="RefSeq" id="WP_193380627.1">
    <property type="nucleotide sequence ID" value="NZ_JABXWF010000003.1"/>
</dbReference>
<accession>A0ABU4MP38</accession>
<protein>
    <submittedName>
        <fullName evidence="1">Uncharacterized protein</fullName>
    </submittedName>
</protein>
<organism evidence="1 2">
    <name type="scientific">Streptomyces caniscabiei</name>
    <dbReference type="NCBI Taxonomy" id="2746961"/>
    <lineage>
        <taxon>Bacteria</taxon>
        <taxon>Bacillati</taxon>
        <taxon>Actinomycetota</taxon>
        <taxon>Actinomycetes</taxon>
        <taxon>Kitasatosporales</taxon>
        <taxon>Streptomycetaceae</taxon>
        <taxon>Streptomyces</taxon>
    </lineage>
</organism>
<proteinExistence type="predicted"/>
<reference evidence="1 2" key="1">
    <citation type="journal article" date="2023" name="Microb. Genom.">
        <title>Mesoterricola silvestris gen. nov., sp. nov., Mesoterricola sediminis sp. nov., Geothrix oryzae sp. nov., Geothrix edaphica sp. nov., Geothrix rubra sp. nov., and Geothrix limicola sp. nov., six novel members of Acidobacteriota isolated from soils.</title>
        <authorList>
            <person name="Weisberg A.J."/>
            <person name="Pearce E."/>
            <person name="Kramer C.G."/>
            <person name="Chang J.H."/>
            <person name="Clarke C.R."/>
        </authorList>
    </citation>
    <scope>NUCLEOTIDE SEQUENCE [LARGE SCALE GENOMIC DNA]</scope>
    <source>
        <strain evidence="1 2">NE20-4-1</strain>
    </source>
</reference>
<dbReference type="Proteomes" id="UP001282474">
    <property type="component" value="Unassembled WGS sequence"/>
</dbReference>
<keyword evidence="2" id="KW-1185">Reference proteome</keyword>
<comment type="caution">
    <text evidence="1">The sequence shown here is derived from an EMBL/GenBank/DDBJ whole genome shotgun (WGS) entry which is preliminary data.</text>
</comment>
<evidence type="ECO:0000313" key="1">
    <source>
        <dbReference type="EMBL" id="MDX3038564.1"/>
    </source>
</evidence>
<sequence length="71" mass="7556">MDHYLGGLSTREFEHLPQALAREILGANSAEILPGASNRGVHSLMHRTGGGVPVMFCVLPFAVKAAAAKER</sequence>